<dbReference type="GO" id="GO:0003676">
    <property type="term" value="F:nucleic acid binding"/>
    <property type="evidence" value="ECO:0007669"/>
    <property type="project" value="InterPro"/>
</dbReference>
<dbReference type="SUPFAM" id="SSF53098">
    <property type="entry name" value="Ribonuclease H-like"/>
    <property type="match status" value="2"/>
</dbReference>
<protein>
    <submittedName>
        <fullName evidence="5">Retrovirus-related Pol polyprotein from transposon TNT 1-94</fullName>
    </submittedName>
</protein>
<dbReference type="InterPro" id="IPR039537">
    <property type="entry name" value="Retrotran_Ty1/copia-like"/>
</dbReference>
<dbReference type="Pfam" id="PF03732">
    <property type="entry name" value="Retrotrans_gag"/>
    <property type="match status" value="1"/>
</dbReference>
<organism evidence="5">
    <name type="scientific">Tanacetum cinerariifolium</name>
    <name type="common">Dalmatian daisy</name>
    <name type="synonym">Chrysanthemum cinerariifolium</name>
    <dbReference type="NCBI Taxonomy" id="118510"/>
    <lineage>
        <taxon>Eukaryota</taxon>
        <taxon>Viridiplantae</taxon>
        <taxon>Streptophyta</taxon>
        <taxon>Embryophyta</taxon>
        <taxon>Tracheophyta</taxon>
        <taxon>Spermatophyta</taxon>
        <taxon>Magnoliopsida</taxon>
        <taxon>eudicotyledons</taxon>
        <taxon>Gunneridae</taxon>
        <taxon>Pentapetalae</taxon>
        <taxon>asterids</taxon>
        <taxon>campanulids</taxon>
        <taxon>Asterales</taxon>
        <taxon>Asteraceae</taxon>
        <taxon>Asteroideae</taxon>
        <taxon>Anthemideae</taxon>
        <taxon>Anthemidinae</taxon>
        <taxon>Tanacetum</taxon>
    </lineage>
</organism>
<proteinExistence type="predicted"/>
<name>A0A6L2LA20_TANCI</name>
<keyword evidence="1" id="KW-0479">Metal-binding</keyword>
<dbReference type="InterPro" id="IPR013103">
    <property type="entry name" value="RVT_2"/>
</dbReference>
<comment type="caution">
    <text evidence="5">The sequence shown here is derived from an EMBL/GenBank/DDBJ whole genome shotgun (WGS) entry which is preliminary data.</text>
</comment>
<evidence type="ECO:0000259" key="4">
    <source>
        <dbReference type="Pfam" id="PF07727"/>
    </source>
</evidence>
<dbReference type="EMBL" id="BKCJ010003925">
    <property type="protein sequence ID" value="GEU57989.1"/>
    <property type="molecule type" value="Genomic_DNA"/>
</dbReference>
<evidence type="ECO:0000259" key="3">
    <source>
        <dbReference type="Pfam" id="PF03732"/>
    </source>
</evidence>
<evidence type="ECO:0000256" key="1">
    <source>
        <dbReference type="ARBA" id="ARBA00022723"/>
    </source>
</evidence>
<evidence type="ECO:0000313" key="5">
    <source>
        <dbReference type="EMBL" id="GEU57989.1"/>
    </source>
</evidence>
<dbReference type="PANTHER" id="PTHR42648:SF32">
    <property type="entry name" value="RIBONUCLEASE H-LIKE DOMAIN, GAG-PRE-INTEGRASE DOMAIN PROTEIN-RELATED"/>
    <property type="match status" value="1"/>
</dbReference>
<dbReference type="InterPro" id="IPR005162">
    <property type="entry name" value="Retrotrans_gag_dom"/>
</dbReference>
<keyword evidence="2" id="KW-0378">Hydrolase</keyword>
<gene>
    <name evidence="5" type="ORF">Tci_029967</name>
</gene>
<dbReference type="InterPro" id="IPR012337">
    <property type="entry name" value="RNaseH-like_sf"/>
</dbReference>
<dbReference type="GO" id="GO:0046872">
    <property type="term" value="F:metal ion binding"/>
    <property type="evidence" value="ECO:0007669"/>
    <property type="project" value="UniProtKB-KW"/>
</dbReference>
<feature type="domain" description="Retrotransposon gag" evidence="3">
    <location>
        <begin position="466"/>
        <end position="526"/>
    </location>
</feature>
<evidence type="ECO:0000256" key="2">
    <source>
        <dbReference type="ARBA" id="ARBA00022801"/>
    </source>
</evidence>
<dbReference type="PANTHER" id="PTHR42648">
    <property type="entry name" value="TRANSPOSASE, PUTATIVE-RELATED"/>
    <property type="match status" value="1"/>
</dbReference>
<dbReference type="AlphaFoldDB" id="A0A6L2LA20"/>
<dbReference type="Pfam" id="PF07727">
    <property type="entry name" value="RVT_2"/>
    <property type="match status" value="1"/>
</dbReference>
<dbReference type="Gene3D" id="3.30.420.10">
    <property type="entry name" value="Ribonuclease H-like superfamily/Ribonuclease H"/>
    <property type="match status" value="2"/>
</dbReference>
<accession>A0A6L2LA20</accession>
<dbReference type="GO" id="GO:0016787">
    <property type="term" value="F:hydrolase activity"/>
    <property type="evidence" value="ECO:0007669"/>
    <property type="project" value="UniProtKB-KW"/>
</dbReference>
<sequence length="621" mass="71392">MKKLQCDVEDLWDELAKLGLGIKREFSVARTPQYNGVAERKNKTLIDATSTNRLHETLWVSCDHLNTRDYLGMFDEKADERFFIGYYGVRFQTNGIARTKDNIVAGIKREFSVARTPQYNGVAERKNKTLIDAVRTMDYLGMFDEKADERFFIGYYGVRFQTNGIARTKDNIVAGPKDSVVDAGKKANEVDKSQVLDNGRQDDQVTRSEFEGLLQQERQTEHINSTNSFNTISSPVYTVRPSFVNAASQSPINVAGTPAKEEVDMNNVVSSYIILDAHLTKFLKDHPEDQVFRNKKDERGIVLKNKARLVAHGHTQEEGIDYDKVFVPVARIEAIRLFLAYASFKNFDVYKMDVKSAFLYGKIEEWVIYVKSYIIFLSKLTQMRSTSLVESDIQTNATMADNRTMAQMLQAPIEGYEDAIVTLINLVQSNQFTERQDPHNHLRFFNKFTSTFRHLEVPNTTVKLLLFPFSLEGEARIWLDKEPPRSILTWEDLVSKFINQFFPPSKTTYLCNEITNFLQNPTRLLTKPVNVLRTYFVSVLITDSQSYISWILSITHSILMIRTHLIQLRVAISWIKSLVNVYLSLKAGQKSDILEAKSLMLEQMQMLLFILLNQTLLIFSR</sequence>
<reference evidence="5" key="1">
    <citation type="journal article" date="2019" name="Sci. Rep.">
        <title>Draft genome of Tanacetum cinerariifolium, the natural source of mosquito coil.</title>
        <authorList>
            <person name="Yamashiro T."/>
            <person name="Shiraishi A."/>
            <person name="Satake H."/>
            <person name="Nakayama K."/>
        </authorList>
    </citation>
    <scope>NUCLEOTIDE SEQUENCE</scope>
</reference>
<feature type="domain" description="Reverse transcriptase Ty1/copia-type" evidence="4">
    <location>
        <begin position="285"/>
        <end position="372"/>
    </location>
</feature>
<dbReference type="InterPro" id="IPR036397">
    <property type="entry name" value="RNaseH_sf"/>
</dbReference>